<organism evidence="1 2">
    <name type="scientific">Herminiimonas contaminans</name>
    <dbReference type="NCBI Taxonomy" id="1111140"/>
    <lineage>
        <taxon>Bacteria</taxon>
        <taxon>Pseudomonadati</taxon>
        <taxon>Pseudomonadota</taxon>
        <taxon>Betaproteobacteria</taxon>
        <taxon>Burkholderiales</taxon>
        <taxon>Oxalobacteraceae</taxon>
        <taxon>Herminiimonas</taxon>
    </lineage>
</organism>
<sequence length="167" mass="18596">MKALSIRQPWAWLIVNADLYPDPKRIENRTWSTKLRNQILIHAGLKFDRAGYDSVVASRPDLVDVMPAPADFERGGFVGIATVVDCVTESDSSWFFGPHGFVLADVAPFAFSPHRGQLGFFEVPAIPKTAFPGLWRTFRGMPFQVSLNDIASSCFTVPNLSGRFPHE</sequence>
<protein>
    <submittedName>
        <fullName evidence="1">ASCH domain-containing protein</fullName>
    </submittedName>
</protein>
<dbReference type="CDD" id="cd06554">
    <property type="entry name" value="ASCH_ASC-1_like"/>
    <property type="match status" value="1"/>
</dbReference>
<reference evidence="1 2" key="1">
    <citation type="submission" date="2020-11" db="EMBL/GenBank/DDBJ databases">
        <title>WGS of Herminiimonas contaminans strain Marseille-Q4544 isolated from planarians Schmidtea mediterranea.</title>
        <authorList>
            <person name="Kangale L."/>
        </authorList>
    </citation>
    <scope>NUCLEOTIDE SEQUENCE [LARGE SCALE GENOMIC DNA]</scope>
    <source>
        <strain evidence="1 2">Marseille-Q4544</strain>
    </source>
</reference>
<proteinExistence type="predicted"/>
<dbReference type="InterPro" id="IPR015947">
    <property type="entry name" value="PUA-like_sf"/>
</dbReference>
<dbReference type="RefSeq" id="WP_195874856.1">
    <property type="nucleotide sequence ID" value="NZ_JADOEL010000003.1"/>
</dbReference>
<comment type="caution">
    <text evidence="1">The sequence shown here is derived from an EMBL/GenBank/DDBJ whole genome shotgun (WGS) entry which is preliminary data.</text>
</comment>
<dbReference type="EMBL" id="JADOEL010000003">
    <property type="protein sequence ID" value="MBF8176953.1"/>
    <property type="molecule type" value="Genomic_DNA"/>
</dbReference>
<dbReference type="Proteomes" id="UP000657372">
    <property type="component" value="Unassembled WGS sequence"/>
</dbReference>
<dbReference type="SUPFAM" id="SSF88697">
    <property type="entry name" value="PUA domain-like"/>
    <property type="match status" value="1"/>
</dbReference>
<name>A0ABS0EUT9_9BURK</name>
<keyword evidence="2" id="KW-1185">Reference proteome</keyword>
<evidence type="ECO:0000313" key="2">
    <source>
        <dbReference type="Proteomes" id="UP000657372"/>
    </source>
</evidence>
<dbReference type="Gene3D" id="2.30.130.30">
    <property type="entry name" value="Hypothetical protein"/>
    <property type="match status" value="1"/>
</dbReference>
<evidence type="ECO:0000313" key="1">
    <source>
        <dbReference type="EMBL" id="MBF8176953.1"/>
    </source>
</evidence>
<gene>
    <name evidence="1" type="ORF">IXC47_04565</name>
</gene>
<accession>A0ABS0EUT9</accession>